<gene>
    <name evidence="2" type="ORF">F4553_000860</name>
</gene>
<proteinExistence type="predicted"/>
<evidence type="ECO:0000256" key="1">
    <source>
        <dbReference type="SAM" id="SignalP"/>
    </source>
</evidence>
<organism evidence="2 3">
    <name type="scientific">Allocatelliglobosispora scoriae</name>
    <dbReference type="NCBI Taxonomy" id="643052"/>
    <lineage>
        <taxon>Bacteria</taxon>
        <taxon>Bacillati</taxon>
        <taxon>Actinomycetota</taxon>
        <taxon>Actinomycetes</taxon>
        <taxon>Micromonosporales</taxon>
        <taxon>Micromonosporaceae</taxon>
        <taxon>Allocatelliglobosispora</taxon>
    </lineage>
</organism>
<evidence type="ECO:0000313" key="3">
    <source>
        <dbReference type="Proteomes" id="UP000587527"/>
    </source>
</evidence>
<dbReference type="EMBL" id="JACHMN010000001">
    <property type="protein sequence ID" value="MBB5867481.1"/>
    <property type="molecule type" value="Genomic_DNA"/>
</dbReference>
<sequence>MFRQAAAVLAIVTLATTLAVAPADAAGVDLICGGTNTATFTPGLTLTAQTVHIDAVGTLTSCVSSDAAITSGTYTASGNGTLSCLTGGHAGQFTISWNTGAYSTIAFTNSVAVRPLGEVVVLATGTVTSGEFAGDTYTGTFTLSTCSRWRASPPAPR</sequence>
<reference evidence="2 3" key="1">
    <citation type="submission" date="2020-08" db="EMBL/GenBank/DDBJ databases">
        <title>Sequencing the genomes of 1000 actinobacteria strains.</title>
        <authorList>
            <person name="Klenk H.-P."/>
        </authorList>
    </citation>
    <scope>NUCLEOTIDE SEQUENCE [LARGE SCALE GENOMIC DNA]</scope>
    <source>
        <strain evidence="2 3">DSM 45362</strain>
    </source>
</reference>
<comment type="caution">
    <text evidence="2">The sequence shown here is derived from an EMBL/GenBank/DDBJ whole genome shotgun (WGS) entry which is preliminary data.</text>
</comment>
<dbReference type="RefSeq" id="WP_184832252.1">
    <property type="nucleotide sequence ID" value="NZ_JACHMN010000001.1"/>
</dbReference>
<keyword evidence="3" id="KW-1185">Reference proteome</keyword>
<dbReference type="AlphaFoldDB" id="A0A841BKU2"/>
<keyword evidence="1" id="KW-0732">Signal</keyword>
<evidence type="ECO:0000313" key="2">
    <source>
        <dbReference type="EMBL" id="MBB5867481.1"/>
    </source>
</evidence>
<feature type="signal peptide" evidence="1">
    <location>
        <begin position="1"/>
        <end position="25"/>
    </location>
</feature>
<dbReference type="Proteomes" id="UP000587527">
    <property type="component" value="Unassembled WGS sequence"/>
</dbReference>
<name>A0A841BKU2_9ACTN</name>
<accession>A0A841BKU2</accession>
<protein>
    <recommendedName>
        <fullName evidence="4">Ig-like domain-containing protein</fullName>
    </recommendedName>
</protein>
<evidence type="ECO:0008006" key="4">
    <source>
        <dbReference type="Google" id="ProtNLM"/>
    </source>
</evidence>
<feature type="chain" id="PRO_5032862124" description="Ig-like domain-containing protein" evidence="1">
    <location>
        <begin position="26"/>
        <end position="157"/>
    </location>
</feature>